<comment type="caution">
    <text evidence="1">The sequence shown here is derived from an EMBL/GenBank/DDBJ whole genome shotgun (WGS) entry which is preliminary data.</text>
</comment>
<accession>A0AAE3R4S4</accession>
<reference evidence="1" key="1">
    <citation type="submission" date="2023-05" db="EMBL/GenBank/DDBJ databases">
        <authorList>
            <person name="Zhang X."/>
        </authorList>
    </citation>
    <scope>NUCLEOTIDE SEQUENCE</scope>
    <source>
        <strain evidence="1">BD1B2-1</strain>
    </source>
</reference>
<dbReference type="RefSeq" id="WP_314514262.1">
    <property type="nucleotide sequence ID" value="NZ_JASJOU010000009.1"/>
</dbReference>
<organism evidence="1 2">
    <name type="scientific">Xanthocytophaga agilis</name>
    <dbReference type="NCBI Taxonomy" id="3048010"/>
    <lineage>
        <taxon>Bacteria</taxon>
        <taxon>Pseudomonadati</taxon>
        <taxon>Bacteroidota</taxon>
        <taxon>Cytophagia</taxon>
        <taxon>Cytophagales</taxon>
        <taxon>Rhodocytophagaceae</taxon>
        <taxon>Xanthocytophaga</taxon>
    </lineage>
</organism>
<dbReference type="EMBL" id="JASJOU010000009">
    <property type="protein sequence ID" value="MDJ1503646.1"/>
    <property type="molecule type" value="Genomic_DNA"/>
</dbReference>
<evidence type="ECO:0000313" key="2">
    <source>
        <dbReference type="Proteomes" id="UP001232063"/>
    </source>
</evidence>
<dbReference type="AlphaFoldDB" id="A0AAE3R4S4"/>
<protein>
    <submittedName>
        <fullName evidence="1">Uncharacterized protein</fullName>
    </submittedName>
</protein>
<dbReference type="Proteomes" id="UP001232063">
    <property type="component" value="Unassembled WGS sequence"/>
</dbReference>
<name>A0AAE3R4S4_9BACT</name>
<sequence>MTEAKTFELLYNTWTRSTDKKIIRCIFNEPKEYEIYEVSNEEVNKSFDEGSFTLQISNGEMHIILLSKHFLQPIYAIEDITETQLVVLTVNEDSRKHAKLALDADENRLITFKKYN</sequence>
<gene>
    <name evidence="1" type="ORF">QNI22_23480</name>
</gene>
<evidence type="ECO:0000313" key="1">
    <source>
        <dbReference type="EMBL" id="MDJ1503646.1"/>
    </source>
</evidence>
<proteinExistence type="predicted"/>
<keyword evidence="2" id="KW-1185">Reference proteome</keyword>